<organism evidence="1 2">
    <name type="scientific">SAR86 cluster bacterium</name>
    <dbReference type="NCBI Taxonomy" id="2030880"/>
    <lineage>
        <taxon>Bacteria</taxon>
        <taxon>Pseudomonadati</taxon>
        <taxon>Pseudomonadota</taxon>
        <taxon>Gammaproteobacteria</taxon>
        <taxon>SAR86 cluster</taxon>
    </lineage>
</organism>
<comment type="caution">
    <text evidence="1">The sequence shown here is derived from an EMBL/GenBank/DDBJ whole genome shotgun (WGS) entry which is preliminary data.</text>
</comment>
<sequence length="436" mass="49537">MKFFIYAMSILVLLLFSLPLLSLFIVLEDTANSPLNRQLDQQQMSSIENMLIEYDPRYLFNSNDQLIELNETESNALLLYFSQQLNSGSFEWLSDSSMLVELLPDSAKLSGSFAIKPNLFGSYLNFEASFEQANGSLFLQEIRLGEFTIPRFILRPFLNYSQQELAKNNNYLLLNSVLASIKRIEIKENYLGLTVNWGTVDINLISEQARRLLIDQTTYNNLITYQRHLISVLNEVPDASRSISLNVLLAPLFSYALENDGDPREENQAIFLILSCYLLDELDIEDLVGSDALETTITRPLRITLESRDDLPRHMIASAAIAAYANNDLANMLSIYKEVQDSRSYSGFSFSDITANQIGSRMGELASTNPNAALQLQRFFSEMELEIDYMPLVGRPDGISEAEFIAQYGNRNSEAYLNRMESIKNTIELLPIFQDL</sequence>
<reference evidence="2" key="1">
    <citation type="submission" date="2017-08" db="EMBL/GenBank/DDBJ databases">
        <title>A dynamic microbial community with high functional redundancy inhabits the cold, oxic subseafloor aquifer.</title>
        <authorList>
            <person name="Tully B.J."/>
            <person name="Wheat C.G."/>
            <person name="Glazer B.T."/>
            <person name="Huber J.A."/>
        </authorList>
    </citation>
    <scope>NUCLEOTIDE SEQUENCE [LARGE SCALE GENOMIC DNA]</scope>
</reference>
<evidence type="ECO:0000313" key="1">
    <source>
        <dbReference type="EMBL" id="PCJ40610.1"/>
    </source>
</evidence>
<proteinExistence type="predicted"/>
<name>A0A2A5CAZ6_9GAMM</name>
<dbReference type="Proteomes" id="UP000228987">
    <property type="component" value="Unassembled WGS sequence"/>
</dbReference>
<gene>
    <name evidence="1" type="ORF">COA71_10210</name>
</gene>
<protein>
    <submittedName>
        <fullName evidence="1">Uncharacterized protein</fullName>
    </submittedName>
</protein>
<dbReference type="EMBL" id="NVWI01000008">
    <property type="protein sequence ID" value="PCJ40610.1"/>
    <property type="molecule type" value="Genomic_DNA"/>
</dbReference>
<accession>A0A2A5CAZ6</accession>
<dbReference type="AlphaFoldDB" id="A0A2A5CAZ6"/>
<evidence type="ECO:0000313" key="2">
    <source>
        <dbReference type="Proteomes" id="UP000228987"/>
    </source>
</evidence>